<dbReference type="EMBL" id="BAAAFD010000001">
    <property type="protein sequence ID" value="GAA0851916.1"/>
    <property type="molecule type" value="Genomic_DNA"/>
</dbReference>
<evidence type="ECO:0000256" key="4">
    <source>
        <dbReference type="ARBA" id="ARBA00023136"/>
    </source>
</evidence>
<feature type="site" description="Important for catalytic activity" evidence="7">
    <location>
        <position position="217"/>
    </location>
</feature>
<evidence type="ECO:0000256" key="1">
    <source>
        <dbReference type="ARBA" id="ARBA00022475"/>
    </source>
</evidence>
<evidence type="ECO:0000256" key="6">
    <source>
        <dbReference type="ARBA" id="ARBA00023316"/>
    </source>
</evidence>
<feature type="transmembrane region" description="Helical" evidence="7">
    <location>
        <begin position="7"/>
        <end position="26"/>
    </location>
</feature>
<reference evidence="9" key="1">
    <citation type="journal article" date="2019" name="Int. J. Syst. Evol. Microbiol.">
        <title>The Global Catalogue of Microorganisms (GCM) 10K type strain sequencing project: providing services to taxonomists for standard genome sequencing and annotation.</title>
        <authorList>
            <consortium name="The Broad Institute Genomics Platform"/>
            <consortium name="The Broad Institute Genome Sequencing Center for Infectious Disease"/>
            <person name="Wu L."/>
            <person name="Ma J."/>
        </authorList>
    </citation>
    <scope>NUCLEOTIDE SEQUENCE [LARGE SCALE GENOMIC DNA]</scope>
    <source>
        <strain evidence="9">JCM 15896</strain>
    </source>
</reference>
<protein>
    <recommendedName>
        <fullName evidence="7">Endolytic murein transglycosylase</fullName>
        <ecNumber evidence="7">4.2.2.29</ecNumber>
    </recommendedName>
    <alternativeName>
        <fullName evidence="7">Peptidoglycan lytic transglycosylase</fullName>
    </alternativeName>
    <alternativeName>
        <fullName evidence="7">Peptidoglycan polymerization terminase</fullName>
    </alternativeName>
</protein>
<comment type="catalytic activity">
    <reaction evidence="7">
        <text>a peptidoglycan chain = a peptidoglycan chain with N-acetyl-1,6-anhydromuramyl-[peptide] at the reducing end + a peptidoglycan chain with N-acetylglucosamine at the non-reducing end.</text>
        <dbReference type="EC" id="4.2.2.29"/>
    </reaction>
</comment>
<dbReference type="Gene3D" id="3.30.160.60">
    <property type="entry name" value="Classic Zinc Finger"/>
    <property type="match status" value="2"/>
</dbReference>
<comment type="similarity">
    <text evidence="7">Belongs to the transglycosylase MltG family.</text>
</comment>
<evidence type="ECO:0000313" key="9">
    <source>
        <dbReference type="Proteomes" id="UP001500359"/>
    </source>
</evidence>
<comment type="function">
    <text evidence="7">Functions as a peptidoglycan terminase that cleaves nascent peptidoglycan strands endolytically to terminate their elongation.</text>
</comment>
<sequence>MSRWLKVTLVLIAITLVGIAGLFYQINSAFNLPLNIVGNKEFVVNKGHFAHYVINRLGENGWVKHPLLVKAALKIEPELANIKSGTYEIKFGMSARELFEILSKGKEKTFDITLVEGLTWADWLTQLNNHPRLTPSAKTAQQWIAFLNSELEGGSIEGWLLADTYQFTQATPVEDIVRRAHISMTQYLAHAWQIRALDLPYQSPYEALIMASIIEKETGVARERPHIASVFVNRLRENMRLQTDPTVIYGMGEAFDGNIRRKDLRQPTPYNTYVIKGLPPTPISMPSRLSIDAALQPLDTTDYYFVSKGDGSHYFSETLDEHNRAVREYQLKKR</sequence>
<dbReference type="PANTHER" id="PTHR30518:SF2">
    <property type="entry name" value="ENDOLYTIC MUREIN TRANSGLYCOSYLASE"/>
    <property type="match status" value="1"/>
</dbReference>
<gene>
    <name evidence="7 8" type="primary">mltG</name>
    <name evidence="8" type="ORF">GCM10009114_00490</name>
</gene>
<comment type="subcellular location">
    <subcellularLocation>
        <location evidence="7">Cell inner membrane</location>
        <topology evidence="7">Single-pass membrane protein</topology>
    </subcellularLocation>
</comment>
<comment type="caution">
    <text evidence="8">The sequence shown here is derived from an EMBL/GenBank/DDBJ whole genome shotgun (WGS) entry which is preliminary data.</text>
</comment>
<evidence type="ECO:0000256" key="3">
    <source>
        <dbReference type="ARBA" id="ARBA00022989"/>
    </source>
</evidence>
<dbReference type="RefSeq" id="WP_343855547.1">
    <property type="nucleotide sequence ID" value="NZ_BAAAFD010000001.1"/>
</dbReference>
<evidence type="ECO:0000256" key="2">
    <source>
        <dbReference type="ARBA" id="ARBA00022692"/>
    </source>
</evidence>
<keyword evidence="6 7" id="KW-0961">Cell wall biogenesis/degradation</keyword>
<keyword evidence="7" id="KW-0997">Cell inner membrane</keyword>
<proteinExistence type="inferred from homology"/>
<dbReference type="NCBIfam" id="TIGR00247">
    <property type="entry name" value="endolytic transglycosylase MltG"/>
    <property type="match status" value="1"/>
</dbReference>
<keyword evidence="1 7" id="KW-1003">Cell membrane</keyword>
<name>A0ABP3WQH7_9ALTE</name>
<organism evidence="8 9">
    <name type="scientific">Aliiglaciecola litoralis</name>
    <dbReference type="NCBI Taxonomy" id="582857"/>
    <lineage>
        <taxon>Bacteria</taxon>
        <taxon>Pseudomonadati</taxon>
        <taxon>Pseudomonadota</taxon>
        <taxon>Gammaproteobacteria</taxon>
        <taxon>Alteromonadales</taxon>
        <taxon>Alteromonadaceae</taxon>
        <taxon>Aliiglaciecola</taxon>
    </lineage>
</organism>
<dbReference type="Proteomes" id="UP001500359">
    <property type="component" value="Unassembled WGS sequence"/>
</dbReference>
<evidence type="ECO:0000313" key="8">
    <source>
        <dbReference type="EMBL" id="GAA0851916.1"/>
    </source>
</evidence>
<keyword evidence="3 7" id="KW-1133">Transmembrane helix</keyword>
<dbReference type="PANTHER" id="PTHR30518">
    <property type="entry name" value="ENDOLYTIC MUREIN TRANSGLYCOSYLASE"/>
    <property type="match status" value="1"/>
</dbReference>
<accession>A0ABP3WQH7</accession>
<keyword evidence="9" id="KW-1185">Reference proteome</keyword>
<dbReference type="HAMAP" id="MF_02065">
    <property type="entry name" value="MltG"/>
    <property type="match status" value="1"/>
</dbReference>
<dbReference type="InterPro" id="IPR003770">
    <property type="entry name" value="MLTG-like"/>
</dbReference>
<evidence type="ECO:0000256" key="5">
    <source>
        <dbReference type="ARBA" id="ARBA00023239"/>
    </source>
</evidence>
<keyword evidence="2 7" id="KW-0812">Transmembrane</keyword>
<keyword evidence="4 7" id="KW-0472">Membrane</keyword>
<dbReference type="Pfam" id="PF02618">
    <property type="entry name" value="YceG"/>
    <property type="match status" value="1"/>
</dbReference>
<evidence type="ECO:0000256" key="7">
    <source>
        <dbReference type="HAMAP-Rule" id="MF_02065"/>
    </source>
</evidence>
<dbReference type="CDD" id="cd08010">
    <property type="entry name" value="MltG_like"/>
    <property type="match status" value="1"/>
</dbReference>
<keyword evidence="5 7" id="KW-0456">Lyase</keyword>
<dbReference type="EC" id="4.2.2.29" evidence="7"/>